<organism evidence="3 4">
    <name type="scientific">Saitozyma podzolica</name>
    <dbReference type="NCBI Taxonomy" id="1890683"/>
    <lineage>
        <taxon>Eukaryota</taxon>
        <taxon>Fungi</taxon>
        <taxon>Dikarya</taxon>
        <taxon>Basidiomycota</taxon>
        <taxon>Agaricomycotina</taxon>
        <taxon>Tremellomycetes</taxon>
        <taxon>Tremellales</taxon>
        <taxon>Trimorphomycetaceae</taxon>
        <taxon>Saitozyma</taxon>
    </lineage>
</organism>
<feature type="signal peptide" evidence="1">
    <location>
        <begin position="1"/>
        <end position="22"/>
    </location>
</feature>
<dbReference type="AlphaFoldDB" id="A0A427Y8R5"/>
<name>A0A427Y8R5_9TREE</name>
<dbReference type="Gene3D" id="1.50.10.100">
    <property type="entry name" value="Chondroitin AC/alginate lyase"/>
    <property type="match status" value="1"/>
</dbReference>
<feature type="chain" id="PRO_5019429958" description="Polysaccharide lyase 8 N-terminal alpha-helical domain-containing protein" evidence="1">
    <location>
        <begin position="23"/>
        <end position="405"/>
    </location>
</feature>
<evidence type="ECO:0000259" key="2">
    <source>
        <dbReference type="Pfam" id="PF08124"/>
    </source>
</evidence>
<evidence type="ECO:0000313" key="3">
    <source>
        <dbReference type="EMBL" id="RSH87481.1"/>
    </source>
</evidence>
<protein>
    <recommendedName>
        <fullName evidence="2">Polysaccharide lyase 8 N-terminal alpha-helical domain-containing protein</fullName>
    </recommendedName>
</protein>
<evidence type="ECO:0000256" key="1">
    <source>
        <dbReference type="SAM" id="SignalP"/>
    </source>
</evidence>
<dbReference type="GO" id="GO:0016829">
    <property type="term" value="F:lyase activity"/>
    <property type="evidence" value="ECO:0007669"/>
    <property type="project" value="InterPro"/>
</dbReference>
<dbReference type="InterPro" id="IPR038970">
    <property type="entry name" value="Lyase_8"/>
</dbReference>
<keyword evidence="1" id="KW-0732">Signal</keyword>
<gene>
    <name evidence="3" type="ORF">EHS25_003391</name>
</gene>
<feature type="domain" description="Polysaccharide lyase 8 N-terminal alpha-helical" evidence="2">
    <location>
        <begin position="152"/>
        <end position="314"/>
    </location>
</feature>
<dbReference type="PANTHER" id="PTHR38481">
    <property type="entry name" value="HYALURONATE LYASE"/>
    <property type="match status" value="1"/>
</dbReference>
<dbReference type="EMBL" id="RSCD01000017">
    <property type="protein sequence ID" value="RSH87481.1"/>
    <property type="molecule type" value="Genomic_DNA"/>
</dbReference>
<evidence type="ECO:0000313" key="4">
    <source>
        <dbReference type="Proteomes" id="UP000279259"/>
    </source>
</evidence>
<proteinExistence type="predicted"/>
<dbReference type="Proteomes" id="UP000279259">
    <property type="component" value="Unassembled WGS sequence"/>
</dbReference>
<accession>A0A427Y8R5</accession>
<dbReference type="OrthoDB" id="5980780at2759"/>
<dbReference type="SUPFAM" id="SSF48230">
    <property type="entry name" value="Chondroitin AC/alginate lyase"/>
    <property type="match status" value="1"/>
</dbReference>
<keyword evidence="4" id="KW-1185">Reference proteome</keyword>
<dbReference type="InterPro" id="IPR008929">
    <property type="entry name" value="Chondroitin_lyas"/>
</dbReference>
<dbReference type="PANTHER" id="PTHR38481:SF1">
    <property type="entry name" value="HYALURONATE LYASE"/>
    <property type="match status" value="1"/>
</dbReference>
<sequence length="405" mass="43896">MRCFSLLATVLALGLLSTCTLAQSDVDLIAQRRKADLAQFPTPSQLGSIPTWLASQKSDGTWSDVDYTAGCAAQRANWPIQEHWNRVITLASAWSGLNPSAPTNYTGSSQLLTGALGGMDYWFANDFTSEDCIGQGGLSNATCPCGTPGLWNSNWFDQVILIPQLVSTACLLVQSSNLTQAQTKGCHDIPYRAYALRDSFINGLGYLTGANYLQDETDHTQTINVMQNSVSLACYTTNATMLSDALDRAMAVVTFSDKPAQDGIHRDGSFLQHNGILYNGNYGKDLLNAFIQLEGEAIGTSFAANESTRAAFATDVAGGEWMIYVDSETKQEHWDLNVIGRFVAFPTTDLQANADINFNVSKLATATADFTGPDDLTETVRRLESNGTEKLLGNKGFWASDYMAS</sequence>
<comment type="caution">
    <text evidence="3">The sequence shown here is derived from an EMBL/GenBank/DDBJ whole genome shotgun (WGS) entry which is preliminary data.</text>
</comment>
<dbReference type="Pfam" id="PF08124">
    <property type="entry name" value="Lyase_8_N"/>
    <property type="match status" value="1"/>
</dbReference>
<reference evidence="3 4" key="1">
    <citation type="submission" date="2018-11" db="EMBL/GenBank/DDBJ databases">
        <title>Genome sequence of Saitozyma podzolica DSM 27192.</title>
        <authorList>
            <person name="Aliyu H."/>
            <person name="Gorte O."/>
            <person name="Ochsenreither K."/>
        </authorList>
    </citation>
    <scope>NUCLEOTIDE SEQUENCE [LARGE SCALE GENOMIC DNA]</scope>
    <source>
        <strain evidence="3 4">DSM 27192</strain>
    </source>
</reference>
<dbReference type="InterPro" id="IPR012970">
    <property type="entry name" value="Lyase_8_alpha_N"/>
</dbReference>